<keyword evidence="3" id="KW-0812">Transmembrane</keyword>
<dbReference type="PRINTS" id="PR00834">
    <property type="entry name" value="PROTEASES2C"/>
</dbReference>
<protein>
    <recommendedName>
        <fullName evidence="6">Serine protease</fullName>
    </recommendedName>
</protein>
<dbReference type="InterPro" id="IPR051201">
    <property type="entry name" value="Chloro_Bact_Ser_Proteases"/>
</dbReference>
<dbReference type="PANTHER" id="PTHR43343">
    <property type="entry name" value="PEPTIDASE S12"/>
    <property type="match status" value="1"/>
</dbReference>
<keyword evidence="3" id="KW-0472">Membrane</keyword>
<evidence type="ECO:0000256" key="3">
    <source>
        <dbReference type="SAM" id="Phobius"/>
    </source>
</evidence>
<dbReference type="SUPFAM" id="SSF50494">
    <property type="entry name" value="Trypsin-like serine proteases"/>
    <property type="match status" value="1"/>
</dbReference>
<evidence type="ECO:0000256" key="2">
    <source>
        <dbReference type="ARBA" id="ARBA00022801"/>
    </source>
</evidence>
<keyword evidence="3" id="KW-1133">Transmembrane helix</keyword>
<dbReference type="EMBL" id="PCVC01000035">
    <property type="protein sequence ID" value="PIQ67000.1"/>
    <property type="molecule type" value="Genomic_DNA"/>
</dbReference>
<keyword evidence="1" id="KW-0645">Protease</keyword>
<dbReference type="AlphaFoldDB" id="A0A2H0K6W7"/>
<dbReference type="GO" id="GO:0004252">
    <property type="term" value="F:serine-type endopeptidase activity"/>
    <property type="evidence" value="ECO:0007669"/>
    <property type="project" value="InterPro"/>
</dbReference>
<keyword evidence="2" id="KW-0378">Hydrolase</keyword>
<organism evidence="4 5">
    <name type="scientific">Candidatus Zambryskibacteria bacterium CG11_big_fil_rev_8_21_14_0_20_40_24</name>
    <dbReference type="NCBI Taxonomy" id="1975116"/>
    <lineage>
        <taxon>Bacteria</taxon>
        <taxon>Candidatus Zambryskiibacteriota</taxon>
    </lineage>
</organism>
<evidence type="ECO:0000313" key="4">
    <source>
        <dbReference type="EMBL" id="PIQ67000.1"/>
    </source>
</evidence>
<dbReference type="PANTHER" id="PTHR43343:SF3">
    <property type="entry name" value="PROTEASE DO-LIKE 8, CHLOROPLASTIC"/>
    <property type="match status" value="1"/>
</dbReference>
<dbReference type="InterPro" id="IPR009003">
    <property type="entry name" value="Peptidase_S1_PA"/>
</dbReference>
<name>A0A2H0K6W7_9BACT</name>
<dbReference type="GO" id="GO:0006508">
    <property type="term" value="P:proteolysis"/>
    <property type="evidence" value="ECO:0007669"/>
    <property type="project" value="UniProtKB-KW"/>
</dbReference>
<comment type="caution">
    <text evidence="4">The sequence shown here is derived from an EMBL/GenBank/DDBJ whole genome shotgun (WGS) entry which is preliminary data.</text>
</comment>
<gene>
    <name evidence="4" type="ORF">COV95_01100</name>
</gene>
<dbReference type="InterPro" id="IPR001940">
    <property type="entry name" value="Peptidase_S1C"/>
</dbReference>
<evidence type="ECO:0000256" key="1">
    <source>
        <dbReference type="ARBA" id="ARBA00022670"/>
    </source>
</evidence>
<proteinExistence type="predicted"/>
<dbReference type="Proteomes" id="UP000229834">
    <property type="component" value="Unassembled WGS sequence"/>
</dbReference>
<sequence length="316" mass="33969">MTSTNKKYLYLGLTALLILDLIVLAFYQYKENKTLTTRLFSVENQVASLSEVLKDSNTLSEENKQQLQELANRKEVIARSQDDLLTSAVGKASPAVVSIVISKDVPLLEVQYVNPFGNDPFFRDVGIRVPTYRQVGTEKKQVGAGTGFLIRSNGYIITNRHVVDDEKADYVTLLSTGEQKTAQVVYRDDQLDLAIIKISGSGYPTLQFGDSSGLKLGQTVAAIGNALGEYSNSVSVGIISGVNRTIQAQDGQGGVETLNNVLQTDAAINPGNSGGPLLDLTGKTIGVNVAMQRGASNIAFAIPIDAVKSKINNILK</sequence>
<feature type="transmembrane region" description="Helical" evidence="3">
    <location>
        <begin position="9"/>
        <end position="29"/>
    </location>
</feature>
<reference evidence="4 5" key="1">
    <citation type="submission" date="2017-09" db="EMBL/GenBank/DDBJ databases">
        <title>Depth-based differentiation of microbial function through sediment-hosted aquifers and enrichment of novel symbionts in the deep terrestrial subsurface.</title>
        <authorList>
            <person name="Probst A.J."/>
            <person name="Ladd B."/>
            <person name="Jarett J.K."/>
            <person name="Geller-Mcgrath D.E."/>
            <person name="Sieber C.M."/>
            <person name="Emerson J.B."/>
            <person name="Anantharaman K."/>
            <person name="Thomas B.C."/>
            <person name="Malmstrom R."/>
            <person name="Stieglmeier M."/>
            <person name="Klingl A."/>
            <person name="Woyke T."/>
            <person name="Ryan C.M."/>
            <person name="Banfield J.F."/>
        </authorList>
    </citation>
    <scope>NUCLEOTIDE SEQUENCE [LARGE SCALE GENOMIC DNA]</scope>
    <source>
        <strain evidence="4">CG11_big_fil_rev_8_21_14_0_20_40_24</strain>
    </source>
</reference>
<evidence type="ECO:0008006" key="6">
    <source>
        <dbReference type="Google" id="ProtNLM"/>
    </source>
</evidence>
<dbReference type="Pfam" id="PF13365">
    <property type="entry name" value="Trypsin_2"/>
    <property type="match status" value="1"/>
</dbReference>
<accession>A0A2H0K6W7</accession>
<dbReference type="Gene3D" id="2.40.10.120">
    <property type="match status" value="1"/>
</dbReference>
<evidence type="ECO:0000313" key="5">
    <source>
        <dbReference type="Proteomes" id="UP000229834"/>
    </source>
</evidence>